<accession>A0ACC0BGY6</accession>
<evidence type="ECO:0000313" key="2">
    <source>
        <dbReference type="Proteomes" id="UP001060085"/>
    </source>
</evidence>
<gene>
    <name evidence="1" type="ORF">M9H77_12240</name>
</gene>
<proteinExistence type="predicted"/>
<dbReference type="EMBL" id="CM044703">
    <property type="protein sequence ID" value="KAI5671876.1"/>
    <property type="molecule type" value="Genomic_DNA"/>
</dbReference>
<keyword evidence="2" id="KW-1185">Reference proteome</keyword>
<reference evidence="2" key="1">
    <citation type="journal article" date="2023" name="Nat. Plants">
        <title>Single-cell RNA sequencing provides a high-resolution roadmap for understanding the multicellular compartmentation of specialized metabolism.</title>
        <authorList>
            <person name="Sun S."/>
            <person name="Shen X."/>
            <person name="Li Y."/>
            <person name="Li Y."/>
            <person name="Wang S."/>
            <person name="Li R."/>
            <person name="Zhang H."/>
            <person name="Shen G."/>
            <person name="Guo B."/>
            <person name="Wei J."/>
            <person name="Xu J."/>
            <person name="St-Pierre B."/>
            <person name="Chen S."/>
            <person name="Sun C."/>
        </authorList>
    </citation>
    <scope>NUCLEOTIDE SEQUENCE [LARGE SCALE GENOMIC DNA]</scope>
</reference>
<sequence length="435" mass="50042">MSFGNVEEFNCDVINHSSCIDGDSMIPKCLEEEVTNSLVRSVVSSEEDAFKFYNDYAFRLGFSVYKGNQKFKAACKTKHFMGLQRRVTKNNAGYLQELKDSGVSIAAGLRVLKKTTNTVSEFEFHWKSLMDKFGCHNDSCLSRLYNLREKWCPIFSKDFFSGVVLSFQRNEITNHAISKRLSKRTTLCDFYCIFDEVVSEWRSNTNMEGFCCTEEYVQMMITKSKLLKHANEVYTIRAYRLSREQFMKFLEYCQGLVVYNESEHVYKVISDKYILKRWTKDIDLSLGNSSVGNVGKVSKKDCCELNINARECAEEGFRMMKDKLASEIGPYYINNSKNEVGSSNIKDPVGKRTKRERNIRKKNIVEMKCNQARGKRKSALTHALKIKITVQLSMNNEVLERDLNFTSSECEISLGTSNNGNVEPLNGLQQFINFI</sequence>
<comment type="caution">
    <text evidence="1">The sequence shown here is derived from an EMBL/GenBank/DDBJ whole genome shotgun (WGS) entry which is preliminary data.</text>
</comment>
<evidence type="ECO:0000313" key="1">
    <source>
        <dbReference type="EMBL" id="KAI5671876.1"/>
    </source>
</evidence>
<name>A0ACC0BGY6_CATRO</name>
<organism evidence="1 2">
    <name type="scientific">Catharanthus roseus</name>
    <name type="common">Madagascar periwinkle</name>
    <name type="synonym">Vinca rosea</name>
    <dbReference type="NCBI Taxonomy" id="4058"/>
    <lineage>
        <taxon>Eukaryota</taxon>
        <taxon>Viridiplantae</taxon>
        <taxon>Streptophyta</taxon>
        <taxon>Embryophyta</taxon>
        <taxon>Tracheophyta</taxon>
        <taxon>Spermatophyta</taxon>
        <taxon>Magnoliopsida</taxon>
        <taxon>eudicotyledons</taxon>
        <taxon>Gunneridae</taxon>
        <taxon>Pentapetalae</taxon>
        <taxon>asterids</taxon>
        <taxon>lamiids</taxon>
        <taxon>Gentianales</taxon>
        <taxon>Apocynaceae</taxon>
        <taxon>Rauvolfioideae</taxon>
        <taxon>Vinceae</taxon>
        <taxon>Catharanthinae</taxon>
        <taxon>Catharanthus</taxon>
    </lineage>
</organism>
<dbReference type="Proteomes" id="UP001060085">
    <property type="component" value="Linkage Group LG03"/>
</dbReference>
<protein>
    <submittedName>
        <fullName evidence="1">Uncharacterized protein</fullName>
    </submittedName>
</protein>